<dbReference type="PANTHER" id="PTHR31807:SF37">
    <property type="entry name" value="HAUS AUGMIN-LIKE COMPLEX SUBUNIT 8"/>
    <property type="match status" value="1"/>
</dbReference>
<evidence type="ECO:0008006" key="4">
    <source>
        <dbReference type="Google" id="ProtNLM"/>
    </source>
</evidence>
<feature type="region of interest" description="Disordered" evidence="1">
    <location>
        <begin position="197"/>
        <end position="231"/>
    </location>
</feature>
<dbReference type="PANTHER" id="PTHR31807">
    <property type="entry name" value="AUGMIN FAMILY MEMBER"/>
    <property type="match status" value="1"/>
</dbReference>
<feature type="compositionally biased region" description="Polar residues" evidence="1">
    <location>
        <begin position="366"/>
        <end position="376"/>
    </location>
</feature>
<gene>
    <name evidence="2" type="ORF">PEVE_00009932</name>
</gene>
<keyword evidence="3" id="KW-1185">Reference proteome</keyword>
<dbReference type="Proteomes" id="UP001159427">
    <property type="component" value="Unassembled WGS sequence"/>
</dbReference>
<sequence length="598" mass="65294">MDFASPTTVTRSPVVTYPEQRETQQTSPVLLVDATGHHKSPDLAEVPVVTGIIKSPVRVVCHSPRSMGRNRNGLENSSLFQRSDNVNTVTGHVESGRRVKVAGVPSVNLLDSSARKGDPSPSHFSPDSLASEHSIGDSPLDHESLATETRIAEQRQTRDASQFKSFLGEEGYQPPPLSSNLSTSEIKQQLFDFSLVPDVSSQTGDGDQSNILPGDEKPNSKLKKKKQKTARIVPSRYMEKAKITKKAAGKEVALPTKKKAKAQTAAPKSRDQSLIHSHSYDSGLNLGVNTPFVRHTSQKKGLVTSTPADGMVGVDPPAHMAAPTPILPQGIPTSTRVHGGGAAAVKKVARDKSKSQAAVVTKKQAVKSTGSSQAHSLQADHVTTKPPVPSEVGHTSSEMDQDISQRQLELQYSRVVQAAFLYSRLKHSFSQKEKDAQVQMYSVWQEKEKLQREVANLELQLKMKTKIAELDKQIQLQMSGLKPIGTNMLKLILEYSKLAAALDTTRHHMSVNGVFLPDNHDELFAVLDESERLLGEIDELTKHKQQKVDSFAKEMEGLSKTVESEIQEQKRCGELLAAASTLSTQERSLQAQTIMAGL</sequence>
<organism evidence="2 3">
    <name type="scientific">Porites evermanni</name>
    <dbReference type="NCBI Taxonomy" id="104178"/>
    <lineage>
        <taxon>Eukaryota</taxon>
        <taxon>Metazoa</taxon>
        <taxon>Cnidaria</taxon>
        <taxon>Anthozoa</taxon>
        <taxon>Hexacorallia</taxon>
        <taxon>Scleractinia</taxon>
        <taxon>Fungiina</taxon>
        <taxon>Poritidae</taxon>
        <taxon>Porites</taxon>
    </lineage>
</organism>
<feature type="compositionally biased region" description="Low complexity" evidence="1">
    <location>
        <begin position="1"/>
        <end position="16"/>
    </location>
</feature>
<feature type="compositionally biased region" description="Basic residues" evidence="1">
    <location>
        <begin position="220"/>
        <end position="229"/>
    </location>
</feature>
<comment type="caution">
    <text evidence="2">The sequence shown here is derived from an EMBL/GenBank/DDBJ whole genome shotgun (WGS) entry which is preliminary data.</text>
</comment>
<proteinExistence type="predicted"/>
<reference evidence="2 3" key="1">
    <citation type="submission" date="2022-05" db="EMBL/GenBank/DDBJ databases">
        <authorList>
            <consortium name="Genoscope - CEA"/>
            <person name="William W."/>
        </authorList>
    </citation>
    <scope>NUCLEOTIDE SEQUENCE [LARGE SCALE GENOMIC DNA]</scope>
</reference>
<protein>
    <recommendedName>
        <fullName evidence="4">HAUS augmin-like complex subunit 8</fullName>
    </recommendedName>
</protein>
<feature type="region of interest" description="Disordered" evidence="1">
    <location>
        <begin position="110"/>
        <end position="141"/>
    </location>
</feature>
<evidence type="ECO:0000313" key="3">
    <source>
        <dbReference type="Proteomes" id="UP001159427"/>
    </source>
</evidence>
<evidence type="ECO:0000256" key="1">
    <source>
        <dbReference type="SAM" id="MobiDB-lite"/>
    </source>
</evidence>
<accession>A0ABN8R843</accession>
<evidence type="ECO:0000313" key="2">
    <source>
        <dbReference type="EMBL" id="CAH3175150.1"/>
    </source>
</evidence>
<name>A0ABN8R843_9CNID</name>
<feature type="compositionally biased region" description="Polar residues" evidence="1">
    <location>
        <begin position="199"/>
        <end position="211"/>
    </location>
</feature>
<feature type="region of interest" description="Disordered" evidence="1">
    <location>
        <begin position="255"/>
        <end position="275"/>
    </location>
</feature>
<feature type="region of interest" description="Disordered" evidence="1">
    <location>
        <begin position="365"/>
        <end position="396"/>
    </location>
</feature>
<feature type="region of interest" description="Disordered" evidence="1">
    <location>
        <begin position="1"/>
        <end position="26"/>
    </location>
</feature>
<dbReference type="EMBL" id="CALNXI010001695">
    <property type="protein sequence ID" value="CAH3175150.1"/>
    <property type="molecule type" value="Genomic_DNA"/>
</dbReference>